<accession>A0A226ECS7</accession>
<dbReference type="EMBL" id="LNIX01000005">
    <property type="protein sequence ID" value="OXA54857.1"/>
    <property type="molecule type" value="Genomic_DNA"/>
</dbReference>
<name>A0A226ECS7_FOLCA</name>
<dbReference type="Proteomes" id="UP000198287">
    <property type="component" value="Unassembled WGS sequence"/>
</dbReference>
<reference evidence="1 2" key="1">
    <citation type="submission" date="2015-12" db="EMBL/GenBank/DDBJ databases">
        <title>The genome of Folsomia candida.</title>
        <authorList>
            <person name="Faddeeva A."/>
            <person name="Derks M.F."/>
            <person name="Anvar Y."/>
            <person name="Smit S."/>
            <person name="Van Straalen N."/>
            <person name="Roelofs D."/>
        </authorList>
    </citation>
    <scope>NUCLEOTIDE SEQUENCE [LARGE SCALE GENOMIC DNA]</scope>
    <source>
        <strain evidence="1 2">VU population</strain>
        <tissue evidence="1">Whole body</tissue>
    </source>
</reference>
<dbReference type="InterPro" id="IPR011024">
    <property type="entry name" value="G_crystallin-like"/>
</dbReference>
<evidence type="ECO:0000313" key="2">
    <source>
        <dbReference type="Proteomes" id="UP000198287"/>
    </source>
</evidence>
<protein>
    <submittedName>
        <fullName evidence="1">Uncharacterized protein</fullName>
    </submittedName>
</protein>
<dbReference type="AlphaFoldDB" id="A0A226ECS7"/>
<organism evidence="1 2">
    <name type="scientific">Folsomia candida</name>
    <name type="common">Springtail</name>
    <dbReference type="NCBI Taxonomy" id="158441"/>
    <lineage>
        <taxon>Eukaryota</taxon>
        <taxon>Metazoa</taxon>
        <taxon>Ecdysozoa</taxon>
        <taxon>Arthropoda</taxon>
        <taxon>Hexapoda</taxon>
        <taxon>Collembola</taxon>
        <taxon>Entomobryomorpha</taxon>
        <taxon>Isotomoidea</taxon>
        <taxon>Isotomidae</taxon>
        <taxon>Proisotominae</taxon>
        <taxon>Folsomia</taxon>
    </lineage>
</organism>
<sequence length="624" mass="70010">MMEARLFYFLVFYATTMVFATCLATHMPQYLFEYVGAETNEKCLPGNHSLKLNSTIDQEQELILPRDQESVFFKAMGLWRISQHRGWYFDTILAGIGDTCQPLRPLSGQRLTATRFGDPFQILKEIHLYDNYNFYGVQYKAIGSTPSVFPPITVRSYHFTGNYSWKLFSGRNYTGKSVCRKPKVQGRDWGITHNEAFEGLVVRSVRGINFEFPDFHALETPDINLHTTPIYAGHKSVRGINFEFPKFHALETPDINPPDTPIYAGHKSAGIPPAPLESNFVREINFEFPEFHALETPDINLHTTPIYAGHKPAGIPPAPLESNFVRGIDFEFPKFHALETLDINPPDTPIYAEFHALETPDINPPETPINASHKSAGIPPAPLNSNFVREINSEFPEFHALETPDINLHTTSIYAGHKSAGIPPAPLESNFVRGIDFEFPKFHALETLDINPPDTPIYAGHKSAGIPPAPLNSNFVENFKLNEFLRFGFEESILNFPKFHALETADIHPPDPPIYAGHKPAAIVPAPLDSSVVQTQKAMQTQIKRSAEQQKPENIADGTINGLYEAENSPTNIPDVGSTPFAAPESFKRDQPNFLQESASASAIRNKFVNLKRGTNWLRLDRMD</sequence>
<gene>
    <name evidence="1" type="ORF">Fcan01_11574</name>
</gene>
<dbReference type="SUPFAM" id="SSF49695">
    <property type="entry name" value="gamma-Crystallin-like"/>
    <property type="match status" value="1"/>
</dbReference>
<comment type="caution">
    <text evidence="1">The sequence shown here is derived from an EMBL/GenBank/DDBJ whole genome shotgun (WGS) entry which is preliminary data.</text>
</comment>
<keyword evidence="2" id="KW-1185">Reference proteome</keyword>
<evidence type="ECO:0000313" key="1">
    <source>
        <dbReference type="EMBL" id="OXA54857.1"/>
    </source>
</evidence>
<dbReference type="OrthoDB" id="6381640at2759"/>
<proteinExistence type="predicted"/>